<gene>
    <name evidence="1" type="ORF">M5D96_011590</name>
</gene>
<protein>
    <submittedName>
        <fullName evidence="1">Uncharacterized protein</fullName>
    </submittedName>
</protein>
<dbReference type="EMBL" id="JAMKOV010000033">
    <property type="protein sequence ID" value="KAI8035542.1"/>
    <property type="molecule type" value="Genomic_DNA"/>
</dbReference>
<sequence length="98" mass="11671">MCTGSTNFRILSFPLCWAKKGKIGLGDLQWTWTCTAHTNIIRFWTGFATQMDGQREKLCCLSKYFSWKLWSNTIFFSLWQQRTVAEWKNVFVYHMVNE</sequence>
<evidence type="ECO:0000313" key="2">
    <source>
        <dbReference type="Proteomes" id="UP001059596"/>
    </source>
</evidence>
<dbReference type="AlphaFoldDB" id="A0A9Q0BKH9"/>
<name>A0A9Q0BKH9_9MUSC</name>
<reference evidence="1" key="1">
    <citation type="journal article" date="2023" name="Genome Biol. Evol.">
        <title>Long-read-based Genome Assembly of Drosophila gunungcola Reveals Fewer Chemosensory Genes in Flower-breeding Species.</title>
        <authorList>
            <person name="Negi A."/>
            <person name="Liao B.Y."/>
            <person name="Yeh S.D."/>
        </authorList>
    </citation>
    <scope>NUCLEOTIDE SEQUENCE</scope>
    <source>
        <strain evidence="1">Sukarami</strain>
    </source>
</reference>
<proteinExistence type="predicted"/>
<evidence type="ECO:0000313" key="1">
    <source>
        <dbReference type="EMBL" id="KAI8035542.1"/>
    </source>
</evidence>
<keyword evidence="2" id="KW-1185">Reference proteome</keyword>
<dbReference type="Proteomes" id="UP001059596">
    <property type="component" value="Unassembled WGS sequence"/>
</dbReference>
<comment type="caution">
    <text evidence="1">The sequence shown here is derived from an EMBL/GenBank/DDBJ whole genome shotgun (WGS) entry which is preliminary data.</text>
</comment>
<accession>A0A9Q0BKH9</accession>
<organism evidence="1 2">
    <name type="scientific">Drosophila gunungcola</name>
    <name type="common">fruit fly</name>
    <dbReference type="NCBI Taxonomy" id="103775"/>
    <lineage>
        <taxon>Eukaryota</taxon>
        <taxon>Metazoa</taxon>
        <taxon>Ecdysozoa</taxon>
        <taxon>Arthropoda</taxon>
        <taxon>Hexapoda</taxon>
        <taxon>Insecta</taxon>
        <taxon>Pterygota</taxon>
        <taxon>Neoptera</taxon>
        <taxon>Endopterygota</taxon>
        <taxon>Diptera</taxon>
        <taxon>Brachycera</taxon>
        <taxon>Muscomorpha</taxon>
        <taxon>Ephydroidea</taxon>
        <taxon>Drosophilidae</taxon>
        <taxon>Drosophila</taxon>
        <taxon>Sophophora</taxon>
    </lineage>
</organism>